<dbReference type="PANTHER" id="PTHR34298">
    <property type="entry name" value="SEGREGATION AND CONDENSATION PROTEIN B"/>
    <property type="match status" value="1"/>
</dbReference>
<dbReference type="SUPFAM" id="SSF46785">
    <property type="entry name" value="Winged helix' DNA-binding domain"/>
    <property type="match status" value="2"/>
</dbReference>
<keyword evidence="3" id="KW-0159">Chromosome partition</keyword>
<dbReference type="InterPro" id="IPR036390">
    <property type="entry name" value="WH_DNA-bd_sf"/>
</dbReference>
<dbReference type="AlphaFoldDB" id="A0A3R7XJ55"/>
<evidence type="ECO:0000256" key="2">
    <source>
        <dbReference type="ARBA" id="ARBA00022618"/>
    </source>
</evidence>
<comment type="caution">
    <text evidence="5">The sequence shown here is derived from an EMBL/GenBank/DDBJ whole genome shotgun (WGS) entry which is preliminary data.</text>
</comment>
<evidence type="ECO:0000313" key="5">
    <source>
        <dbReference type="EMBL" id="RQD91176.1"/>
    </source>
</evidence>
<reference evidence="5 6" key="1">
    <citation type="submission" date="2018-08" db="EMBL/GenBank/DDBJ databases">
        <title>The metabolism and importance of syntrophic acetate oxidation coupled to methane or sulfide production in haloalkaline environments.</title>
        <authorList>
            <person name="Timmers P.H.A."/>
            <person name="Vavourakis C.D."/>
            <person name="Sorokin D.Y."/>
            <person name="Sinninghe Damste J.S."/>
            <person name="Muyzer G."/>
            <person name="Stams A.J.M."/>
            <person name="Plugge C.M."/>
        </authorList>
    </citation>
    <scope>NUCLEOTIDE SEQUENCE [LARGE SCALE GENOMIC DNA]</scope>
    <source>
        <strain evidence="5">MSAO_Arc3</strain>
    </source>
</reference>
<evidence type="ECO:0000256" key="1">
    <source>
        <dbReference type="ARBA" id="ARBA00022490"/>
    </source>
</evidence>
<dbReference type="Pfam" id="PF04079">
    <property type="entry name" value="SMC_ScpB"/>
    <property type="match status" value="1"/>
</dbReference>
<sequence length="368" mass="41652">MNKKEIIEASLFVSGEGLDCTSISKKLNISKDEIKELITSLIQEYDRRETGLEIIQINTDRFAMQVKPKYSKIVSKIAPGEIKPPVLRTLSMVAYHQPISQADLVDIRGNSVYDHVNELKNRGFINTNPHGRTKILQTTELFADYFGIESNDMTTIKEKIIELSRNQSGNLGLDRWLGRKVIAVTPMYESLMDMCGISEYRVINAYKPTSDEIDSLSDVYKLLIAEGYSSNVSKYYDGEIIEVKSTTFEDLINNINLLSDVYDSNVAETSIEKIKEKREYYVSKAMVIDKKANPKTDMISRILSDLHIRISSDGVCILPDYKLSIAEKDNSSNIGIVVPTHGLDEDLFEKVCKKYETIIDGLKETKSE</sequence>
<dbReference type="RefSeq" id="WP_259133603.1">
    <property type="nucleotide sequence ID" value="NZ_JANUCS010000003.1"/>
</dbReference>
<dbReference type="GO" id="GO:0051301">
    <property type="term" value="P:cell division"/>
    <property type="evidence" value="ECO:0007669"/>
    <property type="project" value="UniProtKB-KW"/>
</dbReference>
<dbReference type="InterPro" id="IPR036388">
    <property type="entry name" value="WH-like_DNA-bd_sf"/>
</dbReference>
<dbReference type="InterPro" id="IPR005234">
    <property type="entry name" value="ScpB_csome_segregation"/>
</dbReference>
<keyword evidence="4" id="KW-0131">Cell cycle</keyword>
<keyword evidence="1" id="KW-0963">Cytoplasm</keyword>
<dbReference type="GO" id="GO:0051304">
    <property type="term" value="P:chromosome separation"/>
    <property type="evidence" value="ECO:0007669"/>
    <property type="project" value="InterPro"/>
</dbReference>
<proteinExistence type="predicted"/>
<protein>
    <submittedName>
        <fullName evidence="5">SMC-Scp complex subunit ScpB</fullName>
    </submittedName>
</protein>
<evidence type="ECO:0000256" key="3">
    <source>
        <dbReference type="ARBA" id="ARBA00022829"/>
    </source>
</evidence>
<evidence type="ECO:0000256" key="4">
    <source>
        <dbReference type="ARBA" id="ARBA00023306"/>
    </source>
</evidence>
<dbReference type="NCBIfam" id="TIGR00281">
    <property type="entry name" value="SMC-Scp complex subunit ScpB"/>
    <property type="match status" value="1"/>
</dbReference>
<keyword evidence="2" id="KW-0132">Cell division</keyword>
<dbReference type="PANTHER" id="PTHR34298:SF2">
    <property type="entry name" value="SEGREGATION AND CONDENSATION PROTEIN B"/>
    <property type="match status" value="1"/>
</dbReference>
<dbReference type="Proteomes" id="UP000284763">
    <property type="component" value="Unassembled WGS sequence"/>
</dbReference>
<dbReference type="Gene3D" id="1.10.10.10">
    <property type="entry name" value="Winged helix-like DNA-binding domain superfamily/Winged helix DNA-binding domain"/>
    <property type="match status" value="2"/>
</dbReference>
<organism evidence="5 6">
    <name type="scientific">Methanosalsum natronophilum</name>
    <dbReference type="NCBI Taxonomy" id="768733"/>
    <lineage>
        <taxon>Archaea</taxon>
        <taxon>Methanobacteriati</taxon>
        <taxon>Methanobacteriota</taxon>
        <taxon>Stenosarchaea group</taxon>
        <taxon>Methanomicrobia</taxon>
        <taxon>Methanosarcinales</taxon>
        <taxon>Methanosarcinaceae</taxon>
        <taxon>Methanosalsum</taxon>
    </lineage>
</organism>
<gene>
    <name evidence="5" type="primary">scpB</name>
    <name evidence="5" type="ORF">D5R95_01265</name>
</gene>
<evidence type="ECO:0000313" key="6">
    <source>
        <dbReference type="Proteomes" id="UP000284763"/>
    </source>
</evidence>
<name>A0A3R7XJ55_9EURY</name>
<accession>A0A3R7XJ55</accession>
<dbReference type="EMBL" id="QZAB01000086">
    <property type="protein sequence ID" value="RQD91176.1"/>
    <property type="molecule type" value="Genomic_DNA"/>
</dbReference>